<dbReference type="InterPro" id="IPR013185">
    <property type="entry name" value="Transl_elong_KOW-like"/>
</dbReference>
<organism evidence="12 13">
    <name type="scientific">Urbifossiella limnaea</name>
    <dbReference type="NCBI Taxonomy" id="2528023"/>
    <lineage>
        <taxon>Bacteria</taxon>
        <taxon>Pseudomonadati</taxon>
        <taxon>Planctomycetota</taxon>
        <taxon>Planctomycetia</taxon>
        <taxon>Gemmatales</taxon>
        <taxon>Gemmataceae</taxon>
        <taxon>Urbifossiella</taxon>
    </lineage>
</organism>
<evidence type="ECO:0000256" key="6">
    <source>
        <dbReference type="ARBA" id="ARBA00022917"/>
    </source>
</evidence>
<dbReference type="Proteomes" id="UP000319576">
    <property type="component" value="Chromosome"/>
</dbReference>
<evidence type="ECO:0000256" key="5">
    <source>
        <dbReference type="ARBA" id="ARBA00022768"/>
    </source>
</evidence>
<reference evidence="12 13" key="1">
    <citation type="submission" date="2019-02" db="EMBL/GenBank/DDBJ databases">
        <title>Deep-cultivation of Planctomycetes and their phenomic and genomic characterization uncovers novel biology.</title>
        <authorList>
            <person name="Wiegand S."/>
            <person name="Jogler M."/>
            <person name="Boedeker C."/>
            <person name="Pinto D."/>
            <person name="Vollmers J."/>
            <person name="Rivas-Marin E."/>
            <person name="Kohn T."/>
            <person name="Peeters S.H."/>
            <person name="Heuer A."/>
            <person name="Rast P."/>
            <person name="Oberbeckmann S."/>
            <person name="Bunk B."/>
            <person name="Jeske O."/>
            <person name="Meyerdierks A."/>
            <person name="Storesund J.E."/>
            <person name="Kallscheuer N."/>
            <person name="Luecker S."/>
            <person name="Lage O.M."/>
            <person name="Pohl T."/>
            <person name="Merkel B.J."/>
            <person name="Hornburger P."/>
            <person name="Mueller R.-W."/>
            <person name="Bruemmer F."/>
            <person name="Labrenz M."/>
            <person name="Spormann A.M."/>
            <person name="Op den Camp H."/>
            <person name="Overmann J."/>
            <person name="Amann R."/>
            <person name="Jetten M.S.M."/>
            <person name="Mascher T."/>
            <person name="Medema M.H."/>
            <person name="Devos D.P."/>
            <person name="Kaster A.-K."/>
            <person name="Ovreas L."/>
            <person name="Rohde M."/>
            <person name="Galperin M.Y."/>
            <person name="Jogler C."/>
        </authorList>
    </citation>
    <scope>NUCLEOTIDE SEQUENCE [LARGE SCALE GENOMIC DNA]</scope>
    <source>
        <strain evidence="12 13">ETA_A1</strain>
    </source>
</reference>
<keyword evidence="5 7" id="KW-0251">Elongation factor</keyword>
<protein>
    <recommendedName>
        <fullName evidence="7 8">Elongation factor P</fullName>
        <shortName evidence="7">EF-P</shortName>
    </recommendedName>
</protein>
<evidence type="ECO:0000259" key="11">
    <source>
        <dbReference type="SMART" id="SM01185"/>
    </source>
</evidence>
<keyword evidence="6 7" id="KW-0648">Protein biosynthesis</keyword>
<dbReference type="PROSITE" id="PS01275">
    <property type="entry name" value="EFP"/>
    <property type="match status" value="1"/>
</dbReference>
<dbReference type="InterPro" id="IPR001059">
    <property type="entry name" value="Transl_elong_P/YeiP_cen"/>
</dbReference>
<dbReference type="FunFam" id="2.40.50.140:FF:000004">
    <property type="entry name" value="Elongation factor P"/>
    <property type="match status" value="1"/>
</dbReference>
<evidence type="ECO:0000256" key="9">
    <source>
        <dbReference type="RuleBase" id="RU004389"/>
    </source>
</evidence>
<gene>
    <name evidence="7 12" type="primary">efp</name>
    <name evidence="12" type="ORF">ETAA1_27200</name>
</gene>
<dbReference type="HAMAP" id="MF_00141">
    <property type="entry name" value="EF_P"/>
    <property type="match status" value="1"/>
</dbReference>
<dbReference type="Gene3D" id="2.30.30.30">
    <property type="match status" value="1"/>
</dbReference>
<dbReference type="SMART" id="SM00841">
    <property type="entry name" value="Elong-fact-P_C"/>
    <property type="match status" value="1"/>
</dbReference>
<dbReference type="Gene3D" id="2.40.50.140">
    <property type="entry name" value="Nucleic acid-binding proteins"/>
    <property type="match status" value="2"/>
</dbReference>
<dbReference type="SUPFAM" id="SSF50104">
    <property type="entry name" value="Translation proteins SH3-like domain"/>
    <property type="match status" value="1"/>
</dbReference>
<dbReference type="PIRSF" id="PIRSF005901">
    <property type="entry name" value="EF-P"/>
    <property type="match status" value="1"/>
</dbReference>
<dbReference type="PANTHER" id="PTHR30053">
    <property type="entry name" value="ELONGATION FACTOR P"/>
    <property type="match status" value="1"/>
</dbReference>
<comment type="subcellular location">
    <subcellularLocation>
        <location evidence="1 7">Cytoplasm</location>
    </subcellularLocation>
</comment>
<dbReference type="Pfam" id="PF01132">
    <property type="entry name" value="EFP"/>
    <property type="match status" value="1"/>
</dbReference>
<dbReference type="FunFam" id="2.40.50.140:FF:000009">
    <property type="entry name" value="Elongation factor P"/>
    <property type="match status" value="1"/>
</dbReference>
<comment type="similarity">
    <text evidence="3 7 9">Belongs to the elongation factor P family.</text>
</comment>
<dbReference type="SUPFAM" id="SSF50249">
    <property type="entry name" value="Nucleic acid-binding proteins"/>
    <property type="match status" value="2"/>
</dbReference>
<dbReference type="Pfam" id="PF09285">
    <property type="entry name" value="Elong-fact-P_C"/>
    <property type="match status" value="1"/>
</dbReference>
<comment type="pathway">
    <text evidence="2 7">Protein biosynthesis; polypeptide chain elongation.</text>
</comment>
<comment type="function">
    <text evidence="7">Involved in peptide bond synthesis. Stimulates efficient translation and peptide-bond synthesis on native or reconstituted 70S ribosomes in vitro. Probably functions indirectly by altering the affinity of the ribosome for aminoacyl-tRNA, thus increasing their reactivity as acceptors for peptidyl transferase.</text>
</comment>
<evidence type="ECO:0000256" key="4">
    <source>
        <dbReference type="ARBA" id="ARBA00022490"/>
    </source>
</evidence>
<dbReference type="CDD" id="cd04470">
    <property type="entry name" value="S1_EF-P_repeat_1"/>
    <property type="match status" value="1"/>
</dbReference>
<dbReference type="InterPro" id="IPR012340">
    <property type="entry name" value="NA-bd_OB-fold"/>
</dbReference>
<keyword evidence="13" id="KW-1185">Reference proteome</keyword>
<evidence type="ECO:0000259" key="10">
    <source>
        <dbReference type="SMART" id="SM00841"/>
    </source>
</evidence>
<dbReference type="GO" id="GO:0005829">
    <property type="term" value="C:cytosol"/>
    <property type="evidence" value="ECO:0007669"/>
    <property type="project" value="UniProtKB-ARBA"/>
</dbReference>
<dbReference type="PANTHER" id="PTHR30053:SF14">
    <property type="entry name" value="TRANSLATION ELONGATION FACTOR KOW-LIKE DOMAIN-CONTAINING PROTEIN"/>
    <property type="match status" value="1"/>
</dbReference>
<dbReference type="SMART" id="SM01185">
    <property type="entry name" value="EFP"/>
    <property type="match status" value="1"/>
</dbReference>
<dbReference type="EMBL" id="CP036273">
    <property type="protein sequence ID" value="QDU20760.1"/>
    <property type="molecule type" value="Genomic_DNA"/>
</dbReference>
<dbReference type="InterPro" id="IPR013852">
    <property type="entry name" value="Transl_elong_P/YeiP_CS"/>
</dbReference>
<evidence type="ECO:0000256" key="3">
    <source>
        <dbReference type="ARBA" id="ARBA00009479"/>
    </source>
</evidence>
<dbReference type="InterPro" id="IPR011768">
    <property type="entry name" value="Transl_elongation_fac_P"/>
</dbReference>
<dbReference type="InterPro" id="IPR020599">
    <property type="entry name" value="Transl_elong_fac_P/YeiP"/>
</dbReference>
<dbReference type="KEGG" id="uli:ETAA1_27200"/>
<evidence type="ECO:0000313" key="13">
    <source>
        <dbReference type="Proteomes" id="UP000319576"/>
    </source>
</evidence>
<keyword evidence="4 7" id="KW-0963">Cytoplasm</keyword>
<sequence length="192" mass="21246">MAAVKMIDVRKGMVLNMGGTLFYVLDRDLNTPGNWRAILYLKMKNLTTGSITDERVHPDDKGEVVYLDTKDFNYSYKDGDEYVFVDGETFEPVNLGADMVGDMMKYLRENDPVKITFYDGKALSMELPQTVTLKVTETEPGIKGATAAAQTKAATLETGVVVQVPSFIAVGEQIVIQTEDGKYLKRAAKEGK</sequence>
<dbReference type="GO" id="GO:0003746">
    <property type="term" value="F:translation elongation factor activity"/>
    <property type="evidence" value="ECO:0007669"/>
    <property type="project" value="UniProtKB-UniRule"/>
</dbReference>
<evidence type="ECO:0000256" key="7">
    <source>
        <dbReference type="HAMAP-Rule" id="MF_00141"/>
    </source>
</evidence>
<dbReference type="UniPathway" id="UPA00345"/>
<dbReference type="AlphaFoldDB" id="A0A517XTA6"/>
<dbReference type="RefSeq" id="WP_145238858.1">
    <property type="nucleotide sequence ID" value="NZ_CP036273.1"/>
</dbReference>
<dbReference type="Pfam" id="PF08207">
    <property type="entry name" value="EFP_N"/>
    <property type="match status" value="1"/>
</dbReference>
<proteinExistence type="inferred from homology"/>
<evidence type="ECO:0000313" key="12">
    <source>
        <dbReference type="EMBL" id="QDU20760.1"/>
    </source>
</evidence>
<evidence type="ECO:0000256" key="2">
    <source>
        <dbReference type="ARBA" id="ARBA00004815"/>
    </source>
</evidence>
<dbReference type="NCBIfam" id="TIGR00038">
    <property type="entry name" value="efp"/>
    <property type="match status" value="1"/>
</dbReference>
<dbReference type="InterPro" id="IPR008991">
    <property type="entry name" value="Translation_prot_SH3-like_sf"/>
</dbReference>
<evidence type="ECO:0000256" key="1">
    <source>
        <dbReference type="ARBA" id="ARBA00004496"/>
    </source>
</evidence>
<dbReference type="InterPro" id="IPR014722">
    <property type="entry name" value="Rib_uL2_dom2"/>
</dbReference>
<dbReference type="OrthoDB" id="9801844at2"/>
<evidence type="ECO:0000256" key="8">
    <source>
        <dbReference type="NCBIfam" id="TIGR00038"/>
    </source>
</evidence>
<feature type="domain" description="Elongation factor P C-terminal" evidence="10">
    <location>
        <begin position="131"/>
        <end position="186"/>
    </location>
</feature>
<accession>A0A517XTA6</accession>
<feature type="domain" description="Translation elongation factor P/YeiP central" evidence="11">
    <location>
        <begin position="69"/>
        <end position="123"/>
    </location>
</feature>
<dbReference type="InterPro" id="IPR015365">
    <property type="entry name" value="Elong-fact-P_C"/>
</dbReference>
<dbReference type="GO" id="GO:0043043">
    <property type="term" value="P:peptide biosynthetic process"/>
    <property type="evidence" value="ECO:0007669"/>
    <property type="project" value="InterPro"/>
</dbReference>
<name>A0A517XTA6_9BACT</name>
<dbReference type="NCBIfam" id="NF001810">
    <property type="entry name" value="PRK00529.1"/>
    <property type="match status" value="1"/>
</dbReference>